<accession>A0A0G1QUS6</accession>
<evidence type="ECO:0000256" key="1">
    <source>
        <dbReference type="ARBA" id="ARBA00022801"/>
    </source>
</evidence>
<sequence>MRDEIWYKFMRAKGQKFVLSENTAQKQSPFAALISTRPISIAPVNRDFSVVIEKIGVNVPVIADVPVTDEAAYAQALKNGVAHASTSQYPSKLPGNVYLFAHASLNFWQLGKYSSVFNLLRKLDLGDRIHVFYKGDEFVYEVVNKEVMSGWNTYPLTRAVIEPTLTLQTCDPPGTTLNRLVVTAKLI</sequence>
<keyword evidence="1" id="KW-0378">Hydrolase</keyword>
<evidence type="ECO:0000313" key="3">
    <source>
        <dbReference type="Proteomes" id="UP000033946"/>
    </source>
</evidence>
<name>A0A0G1QUS6_UNCKA</name>
<organism evidence="2 3">
    <name type="scientific">candidate division WWE3 bacterium GW2011_GWA2_46_9</name>
    <dbReference type="NCBI Taxonomy" id="1619111"/>
    <lineage>
        <taxon>Bacteria</taxon>
        <taxon>Katanobacteria</taxon>
    </lineage>
</organism>
<gene>
    <name evidence="2" type="ORF">UX69_C0012G0008</name>
</gene>
<dbReference type="AlphaFoldDB" id="A0A0G1QUS6"/>
<protein>
    <submittedName>
        <fullName evidence="2">Sortase family protein</fullName>
    </submittedName>
</protein>
<dbReference type="Gene3D" id="2.40.260.10">
    <property type="entry name" value="Sortase"/>
    <property type="match status" value="1"/>
</dbReference>
<proteinExistence type="predicted"/>
<dbReference type="Pfam" id="PF04203">
    <property type="entry name" value="Sortase"/>
    <property type="match status" value="1"/>
</dbReference>
<dbReference type="GO" id="GO:0016787">
    <property type="term" value="F:hydrolase activity"/>
    <property type="evidence" value="ECO:0007669"/>
    <property type="project" value="UniProtKB-KW"/>
</dbReference>
<dbReference type="SUPFAM" id="SSF63817">
    <property type="entry name" value="Sortase"/>
    <property type="match status" value="1"/>
</dbReference>
<reference evidence="2 3" key="1">
    <citation type="journal article" date="2015" name="Nature">
        <title>rRNA introns, odd ribosomes, and small enigmatic genomes across a large radiation of phyla.</title>
        <authorList>
            <person name="Brown C.T."/>
            <person name="Hug L.A."/>
            <person name="Thomas B.C."/>
            <person name="Sharon I."/>
            <person name="Castelle C.J."/>
            <person name="Singh A."/>
            <person name="Wilkins M.J."/>
            <person name="Williams K.H."/>
            <person name="Banfield J.F."/>
        </authorList>
    </citation>
    <scope>NUCLEOTIDE SEQUENCE [LARGE SCALE GENOMIC DNA]</scope>
</reference>
<dbReference type="Proteomes" id="UP000033946">
    <property type="component" value="Unassembled WGS sequence"/>
</dbReference>
<dbReference type="EMBL" id="LCNE01000012">
    <property type="protein sequence ID" value="KKU48716.1"/>
    <property type="molecule type" value="Genomic_DNA"/>
</dbReference>
<evidence type="ECO:0000313" key="2">
    <source>
        <dbReference type="EMBL" id="KKU48716.1"/>
    </source>
</evidence>
<dbReference type="CDD" id="cd05830">
    <property type="entry name" value="Sortase_E"/>
    <property type="match status" value="1"/>
</dbReference>
<dbReference type="InterPro" id="IPR042003">
    <property type="entry name" value="Sortase_E"/>
</dbReference>
<dbReference type="InterPro" id="IPR005754">
    <property type="entry name" value="Sortase"/>
</dbReference>
<dbReference type="InterPro" id="IPR023365">
    <property type="entry name" value="Sortase_dom-sf"/>
</dbReference>
<comment type="caution">
    <text evidence="2">The sequence shown here is derived from an EMBL/GenBank/DDBJ whole genome shotgun (WGS) entry which is preliminary data.</text>
</comment>